<accession>A0A1B6LUZ1</accession>
<dbReference type="InterPro" id="IPR013547">
    <property type="entry name" value="P4H_N"/>
</dbReference>
<protein>
    <recommendedName>
        <fullName evidence="2">Prolyl 4-hydroxylase N-terminal domain-containing protein</fullName>
    </recommendedName>
</protein>
<feature type="domain" description="Prolyl 4-hydroxylase N-terminal" evidence="2">
    <location>
        <begin position="25"/>
        <end position="99"/>
    </location>
</feature>
<evidence type="ECO:0000259" key="2">
    <source>
        <dbReference type="Pfam" id="PF08336"/>
    </source>
</evidence>
<dbReference type="GO" id="GO:0004656">
    <property type="term" value="F:procollagen-proline 4-dioxygenase activity"/>
    <property type="evidence" value="ECO:0007669"/>
    <property type="project" value="InterPro"/>
</dbReference>
<organism evidence="3">
    <name type="scientific">Graphocephala atropunctata</name>
    <dbReference type="NCBI Taxonomy" id="36148"/>
    <lineage>
        <taxon>Eukaryota</taxon>
        <taxon>Metazoa</taxon>
        <taxon>Ecdysozoa</taxon>
        <taxon>Arthropoda</taxon>
        <taxon>Hexapoda</taxon>
        <taxon>Insecta</taxon>
        <taxon>Pterygota</taxon>
        <taxon>Neoptera</taxon>
        <taxon>Paraneoptera</taxon>
        <taxon>Hemiptera</taxon>
        <taxon>Auchenorrhyncha</taxon>
        <taxon>Membracoidea</taxon>
        <taxon>Cicadellidae</taxon>
        <taxon>Cicadellinae</taxon>
        <taxon>Cicadellini</taxon>
        <taxon>Graphocephala</taxon>
    </lineage>
</organism>
<sequence>MYLGIISFILSQILVTEIMSSPHKNLIKLFENEDRLLDELEMQLKQQEAHVQFFERRLEQLSESAARKVSREQYLSNPLNNLVLLRRLVIDWPGITRIVPKLLRLDCLNVALYYLQ</sequence>
<dbReference type="Gene3D" id="6.10.140.1460">
    <property type="match status" value="1"/>
</dbReference>
<dbReference type="GO" id="GO:0005783">
    <property type="term" value="C:endoplasmic reticulum"/>
    <property type="evidence" value="ECO:0007669"/>
    <property type="project" value="InterPro"/>
</dbReference>
<dbReference type="EMBL" id="GEBQ01012507">
    <property type="protein sequence ID" value="JAT27470.1"/>
    <property type="molecule type" value="Transcribed_RNA"/>
</dbReference>
<name>A0A1B6LUZ1_9HEMI</name>
<dbReference type="AlphaFoldDB" id="A0A1B6LUZ1"/>
<proteinExistence type="predicted"/>
<dbReference type="Pfam" id="PF08336">
    <property type="entry name" value="P4Ha_N"/>
    <property type="match status" value="1"/>
</dbReference>
<evidence type="ECO:0000313" key="3">
    <source>
        <dbReference type="EMBL" id="JAT27470.1"/>
    </source>
</evidence>
<feature type="non-terminal residue" evidence="3">
    <location>
        <position position="116"/>
    </location>
</feature>
<keyword evidence="1" id="KW-0175">Coiled coil</keyword>
<reference evidence="3" key="1">
    <citation type="submission" date="2015-11" db="EMBL/GenBank/DDBJ databases">
        <title>De novo transcriptome assembly of four potential Pierce s Disease insect vectors from Arizona vineyards.</title>
        <authorList>
            <person name="Tassone E.E."/>
        </authorList>
    </citation>
    <scope>NUCLEOTIDE SEQUENCE</scope>
</reference>
<gene>
    <name evidence="3" type="ORF">g.54855</name>
</gene>
<evidence type="ECO:0000256" key="1">
    <source>
        <dbReference type="SAM" id="Coils"/>
    </source>
</evidence>
<feature type="coiled-coil region" evidence="1">
    <location>
        <begin position="23"/>
        <end position="64"/>
    </location>
</feature>